<dbReference type="STRING" id="1524460.IX84_28345"/>
<evidence type="ECO:0000256" key="5">
    <source>
        <dbReference type="ARBA" id="ARBA00023136"/>
    </source>
</evidence>
<name>A0A098RZ49_9BACT</name>
<gene>
    <name evidence="8" type="ORF">IX84_28345</name>
</gene>
<dbReference type="Proteomes" id="UP000029736">
    <property type="component" value="Unassembled WGS sequence"/>
</dbReference>
<dbReference type="CDD" id="cd11477">
    <property type="entry name" value="SLC5sbd_u1"/>
    <property type="match status" value="1"/>
</dbReference>
<keyword evidence="4 7" id="KW-1133">Transmembrane helix</keyword>
<evidence type="ECO:0000256" key="2">
    <source>
        <dbReference type="ARBA" id="ARBA00006434"/>
    </source>
</evidence>
<dbReference type="PANTHER" id="PTHR11819">
    <property type="entry name" value="SOLUTE CARRIER FAMILY 5"/>
    <property type="match status" value="1"/>
</dbReference>
<feature type="transmembrane region" description="Helical" evidence="7">
    <location>
        <begin position="186"/>
        <end position="206"/>
    </location>
</feature>
<evidence type="ECO:0000313" key="8">
    <source>
        <dbReference type="EMBL" id="KGE85399.1"/>
    </source>
</evidence>
<feature type="transmembrane region" description="Helical" evidence="7">
    <location>
        <begin position="6"/>
        <end position="26"/>
    </location>
</feature>
<feature type="transmembrane region" description="Helical" evidence="7">
    <location>
        <begin position="127"/>
        <end position="147"/>
    </location>
</feature>
<keyword evidence="9" id="KW-1185">Reference proteome</keyword>
<protein>
    <submittedName>
        <fullName evidence="8">Na+:solute symporter</fullName>
    </submittedName>
</protein>
<evidence type="ECO:0000256" key="7">
    <source>
        <dbReference type="SAM" id="Phobius"/>
    </source>
</evidence>
<keyword evidence="3 7" id="KW-0812">Transmembrane</keyword>
<evidence type="ECO:0000256" key="3">
    <source>
        <dbReference type="ARBA" id="ARBA00022692"/>
    </source>
</evidence>
<dbReference type="Pfam" id="PF00474">
    <property type="entry name" value="SSF"/>
    <property type="match status" value="1"/>
</dbReference>
<dbReference type="PROSITE" id="PS50283">
    <property type="entry name" value="NA_SOLUT_SYMP_3"/>
    <property type="match status" value="1"/>
</dbReference>
<comment type="subcellular location">
    <subcellularLocation>
        <location evidence="1">Membrane</location>
        <topology evidence="1">Multi-pass membrane protein</topology>
    </subcellularLocation>
</comment>
<evidence type="ECO:0000256" key="6">
    <source>
        <dbReference type="RuleBase" id="RU362091"/>
    </source>
</evidence>
<feature type="transmembrane region" description="Helical" evidence="7">
    <location>
        <begin position="473"/>
        <end position="491"/>
    </location>
</feature>
<dbReference type="InterPro" id="IPR038377">
    <property type="entry name" value="Na/Glc_symporter_sf"/>
</dbReference>
<feature type="transmembrane region" description="Helical" evidence="7">
    <location>
        <begin position="153"/>
        <end position="174"/>
    </location>
</feature>
<feature type="transmembrane region" description="Helical" evidence="7">
    <location>
        <begin position="38"/>
        <end position="58"/>
    </location>
</feature>
<dbReference type="GO" id="GO:0005412">
    <property type="term" value="F:D-glucose:sodium symporter activity"/>
    <property type="evidence" value="ECO:0007669"/>
    <property type="project" value="TreeGrafter"/>
</dbReference>
<dbReference type="AlphaFoldDB" id="A0A098RZ49"/>
<feature type="transmembrane region" description="Helical" evidence="7">
    <location>
        <begin position="78"/>
        <end position="97"/>
    </location>
</feature>
<feature type="transmembrane region" description="Helical" evidence="7">
    <location>
        <begin position="568"/>
        <end position="586"/>
    </location>
</feature>
<comment type="similarity">
    <text evidence="2 6">Belongs to the sodium:solute symporter (SSF) (TC 2.A.21) family.</text>
</comment>
<keyword evidence="5 7" id="KW-0472">Membrane</keyword>
<dbReference type="GO" id="GO:0005886">
    <property type="term" value="C:plasma membrane"/>
    <property type="evidence" value="ECO:0007669"/>
    <property type="project" value="TreeGrafter"/>
</dbReference>
<dbReference type="RefSeq" id="WP_044228595.1">
    <property type="nucleotide sequence ID" value="NZ_JBKAGJ010000004.1"/>
</dbReference>
<dbReference type="EMBL" id="JPOS01000090">
    <property type="protein sequence ID" value="KGE85399.1"/>
    <property type="molecule type" value="Genomic_DNA"/>
</dbReference>
<comment type="caution">
    <text evidence="8">The sequence shown here is derived from an EMBL/GenBank/DDBJ whole genome shotgun (WGS) entry which is preliminary data.</text>
</comment>
<dbReference type="InterPro" id="IPR001734">
    <property type="entry name" value="Na/solute_symporter"/>
</dbReference>
<feature type="transmembrane region" description="Helical" evidence="7">
    <location>
        <begin position="416"/>
        <end position="436"/>
    </location>
</feature>
<evidence type="ECO:0000313" key="9">
    <source>
        <dbReference type="Proteomes" id="UP000029736"/>
    </source>
</evidence>
<accession>A0A098RZ49</accession>
<dbReference type="PANTHER" id="PTHR11819:SF77">
    <property type="entry name" value="SODIUM_GLUCOSE COTRANSPORT PROTEIN"/>
    <property type="match status" value="1"/>
</dbReference>
<dbReference type="Gene3D" id="1.20.1730.10">
    <property type="entry name" value="Sodium/glucose cotransporter"/>
    <property type="match status" value="1"/>
</dbReference>
<proteinExistence type="inferred from homology"/>
<organism evidence="8 9">
    <name type="scientific">Phaeodactylibacter xiamenensis</name>
    <dbReference type="NCBI Taxonomy" id="1524460"/>
    <lineage>
        <taxon>Bacteria</taxon>
        <taxon>Pseudomonadati</taxon>
        <taxon>Bacteroidota</taxon>
        <taxon>Saprospiria</taxon>
        <taxon>Saprospirales</taxon>
        <taxon>Haliscomenobacteraceae</taxon>
        <taxon>Phaeodactylibacter</taxon>
    </lineage>
</organism>
<sequence>MNLAGLDWGIIGAFFVISLAIGLIVSRQSGKNYKEFFLSGRGMPWWLLGISMVATTFSADTPNLVTDIVRNNGVAGNWVWWAFLLTGMLTVFVYARLWRRSGIMTDLEFYELRYHGKTAAFLRGFRAIYLGVFFNIMIMATVTLAAIKIGGVMLGLSPLQTVLIASAVTVVYTSLGGLRGVILTDFFQFILAMVGIIWAAIVIVNLPEVGGLDKLFSHEEVRTKLHLLPDFNDSSQLIPLFILPLAVQWWSVWYPGAEPGGGGYIVQRMLSAKDEKNAVGATLLFNIAHYALRPWPWILIALASIIVFPDLESLRQAFPNINEQVVKDDLAFPAMLTYLPSGLLGLVIASLIAAFMSTLSTHLNWGASYIVHDFYRRFINEKASEKTLVRLGRWSTVGLMVLTALFALVLENALQAFNILLQIGAGTGLIFILRWFWWRINAYSEIAAMVVSFLMAIYLEVLHPGELASHTKLLLGVGVTTASWIIVTFLTPPTDHKTLLSFYQLIKPSPGGWRPVIDQAKAEGALTEADVVPSKLPMEIAAMVIACFTVYAALFATGFWIYGNTASAIVATGVAATGSGLLMVFWRRLNALRQV</sequence>
<feature type="transmembrane region" description="Helical" evidence="7">
    <location>
        <begin position="391"/>
        <end position="410"/>
    </location>
</feature>
<reference evidence="8 9" key="1">
    <citation type="journal article" date="2014" name="Int. J. Syst. Evol. Microbiol.">
        <title>Phaeodactylibacter xiamenensis gen. nov., sp. nov., a member of the family Saprospiraceae isolated from the marine alga Phaeodactylum tricornutum.</title>
        <authorList>
            <person name="Chen Z.Jr."/>
            <person name="Lei X."/>
            <person name="Lai Q."/>
            <person name="Li Y."/>
            <person name="Zhang B."/>
            <person name="Zhang J."/>
            <person name="Zhang H."/>
            <person name="Yang L."/>
            <person name="Zheng W."/>
            <person name="Tian Y."/>
            <person name="Yu Z."/>
            <person name="Xu H.Jr."/>
            <person name="Zheng T."/>
        </authorList>
    </citation>
    <scope>NUCLEOTIDE SEQUENCE [LARGE SCALE GENOMIC DNA]</scope>
    <source>
        <strain evidence="8 9">KD52</strain>
    </source>
</reference>
<feature type="transmembrane region" description="Helical" evidence="7">
    <location>
        <begin position="278"/>
        <end position="308"/>
    </location>
</feature>
<feature type="transmembrane region" description="Helical" evidence="7">
    <location>
        <begin position="540"/>
        <end position="562"/>
    </location>
</feature>
<feature type="transmembrane region" description="Helical" evidence="7">
    <location>
        <begin position="443"/>
        <end position="461"/>
    </location>
</feature>
<evidence type="ECO:0000256" key="1">
    <source>
        <dbReference type="ARBA" id="ARBA00004141"/>
    </source>
</evidence>
<dbReference type="OrthoDB" id="9761931at2"/>
<evidence type="ECO:0000256" key="4">
    <source>
        <dbReference type="ARBA" id="ARBA00022989"/>
    </source>
</evidence>